<dbReference type="NCBIfam" id="TIGR00011">
    <property type="entry name" value="YbaK_EbsC"/>
    <property type="match status" value="1"/>
</dbReference>
<dbReference type="GO" id="GO:0002161">
    <property type="term" value="F:aminoacyl-tRNA deacylase activity"/>
    <property type="evidence" value="ECO:0007669"/>
    <property type="project" value="InterPro"/>
</dbReference>
<evidence type="ECO:0000256" key="3">
    <source>
        <dbReference type="ARBA" id="ARBA00023239"/>
    </source>
</evidence>
<dbReference type="EMBL" id="AP027080">
    <property type="protein sequence ID" value="BDU71652.1"/>
    <property type="molecule type" value="Genomic_DNA"/>
</dbReference>
<dbReference type="GO" id="GO:0016829">
    <property type="term" value="F:lyase activity"/>
    <property type="evidence" value="ECO:0007669"/>
    <property type="project" value="UniProtKB-KW"/>
</dbReference>
<keyword evidence="7" id="KW-1185">Reference proteome</keyword>
<gene>
    <name evidence="6" type="ORF">METEAL_08260</name>
</gene>
<dbReference type="SUPFAM" id="SSF55826">
    <property type="entry name" value="YbaK/ProRS associated domain"/>
    <property type="match status" value="1"/>
</dbReference>
<dbReference type="InterPro" id="IPR036754">
    <property type="entry name" value="YbaK/aa-tRNA-synt-asso_dom_sf"/>
</dbReference>
<dbReference type="Gene3D" id="3.90.960.10">
    <property type="entry name" value="YbaK/aminoacyl-tRNA synthetase-associated domain"/>
    <property type="match status" value="1"/>
</dbReference>
<dbReference type="GO" id="GO:0006412">
    <property type="term" value="P:translation"/>
    <property type="evidence" value="ECO:0007669"/>
    <property type="project" value="UniProtKB-KW"/>
</dbReference>
<dbReference type="Pfam" id="PF04073">
    <property type="entry name" value="tRNA_edit"/>
    <property type="match status" value="1"/>
</dbReference>
<evidence type="ECO:0000313" key="6">
    <source>
        <dbReference type="EMBL" id="BDU71652.1"/>
    </source>
</evidence>
<keyword evidence="2 4" id="KW-0648">Protein biosynthesis</keyword>
<dbReference type="KEGG" id="msil:METEAL_08260"/>
<dbReference type="RefSeq" id="WP_316414547.1">
    <property type="nucleotide sequence ID" value="NZ_AP027080.1"/>
</dbReference>
<dbReference type="CDD" id="cd00002">
    <property type="entry name" value="YbaK_deacylase"/>
    <property type="match status" value="1"/>
</dbReference>
<accession>A0AA48GI28</accession>
<dbReference type="PANTHER" id="PTHR30411:SF0">
    <property type="entry name" value="CYS-TRNA(PRO)_CYS-TRNA(CYS) DEACYLASE YBAK"/>
    <property type="match status" value="1"/>
</dbReference>
<proteinExistence type="inferred from homology"/>
<dbReference type="InterPro" id="IPR007214">
    <property type="entry name" value="YbaK/aa-tRNA-synth-assoc-dom"/>
</dbReference>
<sequence length="160" mass="17111">MSKTPSTPATRLLRELKIPYTEHLYTYQEHGGTAVAAQSLGVDEHAVIKTLIMEDEAARPLVVLMHGDREVSTKALARQLGCKTVHICKPEVAHKHSGYLVGGTSPLGTRKAMPVYMERGILGLERVFVNAGSRGFLAGLAPADLARAVGAVPVEATQEG</sequence>
<feature type="domain" description="YbaK/aminoacyl-tRNA synthetase-associated" evidence="5">
    <location>
        <begin position="34"/>
        <end position="147"/>
    </location>
</feature>
<evidence type="ECO:0000256" key="1">
    <source>
        <dbReference type="ARBA" id="ARBA00009798"/>
    </source>
</evidence>
<dbReference type="EC" id="4.2.-.-" evidence="4"/>
<evidence type="ECO:0000256" key="4">
    <source>
        <dbReference type="PIRNR" id="PIRNR006181"/>
    </source>
</evidence>
<dbReference type="Proteomes" id="UP001238179">
    <property type="component" value="Chromosome"/>
</dbReference>
<dbReference type="InterPro" id="IPR004369">
    <property type="entry name" value="Prolyl-tRNA_editing_YbaK/EbsC"/>
</dbReference>
<reference evidence="7" key="1">
    <citation type="journal article" date="2023" name="Int. J. Syst. Evol. Microbiol.">
        <title>Mesoterricola silvestris gen. nov., sp. nov., Mesoterricola sediminis sp. nov., Geothrix oryzae sp. nov., Geothrix edaphica sp. nov., Geothrix rubra sp. nov., and Geothrix limicola sp. nov., six novel members of Acidobacteriota isolated from soils.</title>
        <authorList>
            <person name="Itoh H."/>
            <person name="Sugisawa Y."/>
            <person name="Mise K."/>
            <person name="Xu Z."/>
            <person name="Kuniyasu M."/>
            <person name="Ushijima N."/>
            <person name="Kawano K."/>
            <person name="Kobayashi E."/>
            <person name="Shiratori Y."/>
            <person name="Masuda Y."/>
            <person name="Senoo K."/>
        </authorList>
    </citation>
    <scope>NUCLEOTIDE SEQUENCE [LARGE SCALE GENOMIC DNA]</scope>
    <source>
        <strain evidence="7">W79</strain>
    </source>
</reference>
<evidence type="ECO:0000256" key="2">
    <source>
        <dbReference type="ARBA" id="ARBA00022917"/>
    </source>
</evidence>
<comment type="similarity">
    <text evidence="1 4">Belongs to the prolyl-tRNA editing family. YbaK/EbsC subfamily.</text>
</comment>
<evidence type="ECO:0000313" key="7">
    <source>
        <dbReference type="Proteomes" id="UP001238179"/>
    </source>
</evidence>
<dbReference type="PIRSF" id="PIRSF006181">
    <property type="entry name" value="EbsC_YbaK"/>
    <property type="match status" value="1"/>
</dbReference>
<dbReference type="AlphaFoldDB" id="A0AA48GI28"/>
<dbReference type="PANTHER" id="PTHR30411">
    <property type="entry name" value="CYTOPLASMIC PROTEIN"/>
    <property type="match status" value="1"/>
</dbReference>
<name>A0AA48GI28_9BACT</name>
<protein>
    <recommendedName>
        <fullName evidence="4">Cys-tRNA(Pro)/Cys-tRNA(Cys) deacylase</fullName>
        <ecNumber evidence="4">4.2.-.-</ecNumber>
    </recommendedName>
</protein>
<organism evidence="6 7">
    <name type="scientific">Mesoterricola silvestris</name>
    <dbReference type="NCBI Taxonomy" id="2927979"/>
    <lineage>
        <taxon>Bacteria</taxon>
        <taxon>Pseudomonadati</taxon>
        <taxon>Acidobacteriota</taxon>
        <taxon>Holophagae</taxon>
        <taxon>Holophagales</taxon>
        <taxon>Holophagaceae</taxon>
        <taxon>Mesoterricola</taxon>
    </lineage>
</organism>
<keyword evidence="3 4" id="KW-0456">Lyase</keyword>
<evidence type="ECO:0000259" key="5">
    <source>
        <dbReference type="Pfam" id="PF04073"/>
    </source>
</evidence>